<evidence type="ECO:0000256" key="1">
    <source>
        <dbReference type="SAM" id="MobiDB-lite"/>
    </source>
</evidence>
<dbReference type="OrthoDB" id="10298096at2759"/>
<dbReference type="EMBL" id="MPGH01000037">
    <property type="protein sequence ID" value="OLN95355.1"/>
    <property type="molecule type" value="Genomic_DNA"/>
</dbReference>
<gene>
    <name evidence="2" type="ORF">CCHL11_04700</name>
</gene>
<dbReference type="Proteomes" id="UP000186583">
    <property type="component" value="Unassembled WGS sequence"/>
</dbReference>
<organism evidence="2 3">
    <name type="scientific">Colletotrichum chlorophyti</name>
    <dbReference type="NCBI Taxonomy" id="708187"/>
    <lineage>
        <taxon>Eukaryota</taxon>
        <taxon>Fungi</taxon>
        <taxon>Dikarya</taxon>
        <taxon>Ascomycota</taxon>
        <taxon>Pezizomycotina</taxon>
        <taxon>Sordariomycetes</taxon>
        <taxon>Hypocreomycetidae</taxon>
        <taxon>Glomerellales</taxon>
        <taxon>Glomerellaceae</taxon>
        <taxon>Colletotrichum</taxon>
    </lineage>
</organism>
<evidence type="ECO:0000313" key="3">
    <source>
        <dbReference type="Proteomes" id="UP000186583"/>
    </source>
</evidence>
<sequence length="62" mass="7222">MKSYMRTVSLVFLGSPTTQPVRGSSRKRKCMRLDHQAVTRCGPRKRTSPTREWRPRSQSWAS</sequence>
<reference evidence="2 3" key="1">
    <citation type="submission" date="2016-11" db="EMBL/GenBank/DDBJ databases">
        <title>Draft Genome Assembly of Colletotrichum chlorophyti a pathogen of herbaceous plants.</title>
        <authorList>
            <person name="Gan P."/>
            <person name="Narusaka M."/>
            <person name="Tsushima A."/>
            <person name="Narusaka Y."/>
            <person name="Takano Y."/>
            <person name="Shirasu K."/>
        </authorList>
    </citation>
    <scope>NUCLEOTIDE SEQUENCE [LARGE SCALE GENOMIC DNA]</scope>
    <source>
        <strain evidence="2 3">NTL11</strain>
    </source>
</reference>
<proteinExistence type="predicted"/>
<protein>
    <submittedName>
        <fullName evidence="2">Uncharacterized protein</fullName>
    </submittedName>
</protein>
<dbReference type="AlphaFoldDB" id="A0A1Q8S1P2"/>
<accession>A0A1Q8S1P2</accession>
<keyword evidence="3" id="KW-1185">Reference proteome</keyword>
<name>A0A1Q8S1P2_9PEZI</name>
<evidence type="ECO:0000313" key="2">
    <source>
        <dbReference type="EMBL" id="OLN95355.1"/>
    </source>
</evidence>
<comment type="caution">
    <text evidence="2">The sequence shown here is derived from an EMBL/GenBank/DDBJ whole genome shotgun (WGS) entry which is preliminary data.</text>
</comment>
<feature type="region of interest" description="Disordered" evidence="1">
    <location>
        <begin position="15"/>
        <end position="62"/>
    </location>
</feature>